<reference evidence="2" key="1">
    <citation type="journal article" date="2020" name="Stud. Mycol.">
        <title>101 Dothideomycetes genomes: a test case for predicting lifestyles and emergence of pathogens.</title>
        <authorList>
            <person name="Haridas S."/>
            <person name="Albert R."/>
            <person name="Binder M."/>
            <person name="Bloem J."/>
            <person name="Labutti K."/>
            <person name="Salamov A."/>
            <person name="Andreopoulos B."/>
            <person name="Baker S."/>
            <person name="Barry K."/>
            <person name="Bills G."/>
            <person name="Bluhm B."/>
            <person name="Cannon C."/>
            <person name="Castanera R."/>
            <person name="Culley D."/>
            <person name="Daum C."/>
            <person name="Ezra D."/>
            <person name="Gonzalez J."/>
            <person name="Henrissat B."/>
            <person name="Kuo A."/>
            <person name="Liang C."/>
            <person name="Lipzen A."/>
            <person name="Lutzoni F."/>
            <person name="Magnuson J."/>
            <person name="Mondo S."/>
            <person name="Nolan M."/>
            <person name="Ohm R."/>
            <person name="Pangilinan J."/>
            <person name="Park H.-J."/>
            <person name="Ramirez L."/>
            <person name="Alfaro M."/>
            <person name="Sun H."/>
            <person name="Tritt A."/>
            <person name="Yoshinaga Y."/>
            <person name="Zwiers L.-H."/>
            <person name="Turgeon B."/>
            <person name="Goodwin S."/>
            <person name="Spatafora J."/>
            <person name="Crous P."/>
            <person name="Grigoriev I."/>
        </authorList>
    </citation>
    <scope>NUCLEOTIDE SEQUENCE</scope>
    <source>
        <strain evidence="2">CBS 260.36</strain>
    </source>
</reference>
<evidence type="ECO:0000313" key="3">
    <source>
        <dbReference type="Proteomes" id="UP000799439"/>
    </source>
</evidence>
<feature type="compositionally biased region" description="Low complexity" evidence="1">
    <location>
        <begin position="147"/>
        <end position="169"/>
    </location>
</feature>
<proteinExistence type="predicted"/>
<dbReference type="Proteomes" id="UP000799439">
    <property type="component" value="Unassembled WGS sequence"/>
</dbReference>
<feature type="region of interest" description="Disordered" evidence="1">
    <location>
        <begin position="145"/>
        <end position="189"/>
    </location>
</feature>
<comment type="caution">
    <text evidence="2">The sequence shown here is derived from an EMBL/GenBank/DDBJ whole genome shotgun (WGS) entry which is preliminary data.</text>
</comment>
<keyword evidence="3" id="KW-1185">Reference proteome</keyword>
<evidence type="ECO:0000256" key="1">
    <source>
        <dbReference type="SAM" id="MobiDB-lite"/>
    </source>
</evidence>
<accession>A0A9P4MJB4</accession>
<sequence length="189" mass="21476">MPPPRLPKVPSLPPLYIRIDHSTKPVNPLAPAYLLHAALDFRHPLHLISRRKLRLKAQNQPLKWDIASPLSVSSSSCVRNWARRRVVAAFKAALEKRGWDEHGRAVDGDERELKGWVRILVDARTVTDKFAEVEARADQAVRKVIASQPQQQSRRQQQRQPYQQRPTYTGDGGRGESAPSAPAFTIRRM</sequence>
<name>A0A9P4MJB4_9PEZI</name>
<dbReference type="AlphaFoldDB" id="A0A9P4MJB4"/>
<organism evidence="2 3">
    <name type="scientific">Myriangium duriaei CBS 260.36</name>
    <dbReference type="NCBI Taxonomy" id="1168546"/>
    <lineage>
        <taxon>Eukaryota</taxon>
        <taxon>Fungi</taxon>
        <taxon>Dikarya</taxon>
        <taxon>Ascomycota</taxon>
        <taxon>Pezizomycotina</taxon>
        <taxon>Dothideomycetes</taxon>
        <taxon>Dothideomycetidae</taxon>
        <taxon>Myriangiales</taxon>
        <taxon>Myriangiaceae</taxon>
        <taxon>Myriangium</taxon>
    </lineage>
</organism>
<gene>
    <name evidence="2" type="ORF">K461DRAFT_297072</name>
</gene>
<dbReference type="EMBL" id="ML996091">
    <property type="protein sequence ID" value="KAF2149621.1"/>
    <property type="molecule type" value="Genomic_DNA"/>
</dbReference>
<evidence type="ECO:0000313" key="2">
    <source>
        <dbReference type="EMBL" id="KAF2149621.1"/>
    </source>
</evidence>
<protein>
    <submittedName>
        <fullName evidence="2">Uncharacterized protein</fullName>
    </submittedName>
</protein>